<comment type="caution">
    <text evidence="1">The sequence shown here is derived from an EMBL/GenBank/DDBJ whole genome shotgun (WGS) entry which is preliminary data.</text>
</comment>
<reference evidence="1 2" key="1">
    <citation type="submission" date="2023-08" db="EMBL/GenBank/DDBJ databases">
        <title>A Necator americanus chromosomal reference genome.</title>
        <authorList>
            <person name="Ilik V."/>
            <person name="Petrzelkova K.J."/>
            <person name="Pardy F."/>
            <person name="Fuh T."/>
            <person name="Niatou-Singa F.S."/>
            <person name="Gouil Q."/>
            <person name="Baker L."/>
            <person name="Ritchie M.E."/>
            <person name="Jex A.R."/>
            <person name="Gazzola D."/>
            <person name="Li H."/>
            <person name="Toshio Fujiwara R."/>
            <person name="Zhan B."/>
            <person name="Aroian R.V."/>
            <person name="Pafco B."/>
            <person name="Schwarz E.M."/>
        </authorList>
    </citation>
    <scope>NUCLEOTIDE SEQUENCE [LARGE SCALE GENOMIC DNA]</scope>
    <source>
        <strain evidence="1 2">Aroian</strain>
        <tissue evidence="1">Whole animal</tissue>
    </source>
</reference>
<gene>
    <name evidence="1" type="primary">Necator_chrIV.g14129</name>
    <name evidence="1" type="ORF">RB195_000835</name>
</gene>
<proteinExistence type="predicted"/>
<evidence type="ECO:0000313" key="2">
    <source>
        <dbReference type="Proteomes" id="UP001303046"/>
    </source>
</evidence>
<organism evidence="1 2">
    <name type="scientific">Necator americanus</name>
    <name type="common">Human hookworm</name>
    <dbReference type="NCBI Taxonomy" id="51031"/>
    <lineage>
        <taxon>Eukaryota</taxon>
        <taxon>Metazoa</taxon>
        <taxon>Ecdysozoa</taxon>
        <taxon>Nematoda</taxon>
        <taxon>Chromadorea</taxon>
        <taxon>Rhabditida</taxon>
        <taxon>Rhabditina</taxon>
        <taxon>Rhabditomorpha</taxon>
        <taxon>Strongyloidea</taxon>
        <taxon>Ancylostomatidae</taxon>
        <taxon>Bunostominae</taxon>
        <taxon>Necator</taxon>
    </lineage>
</organism>
<evidence type="ECO:0000313" key="1">
    <source>
        <dbReference type="EMBL" id="KAK6747877.1"/>
    </source>
</evidence>
<accession>A0ABR1DBL1</accession>
<keyword evidence="2" id="KW-1185">Reference proteome</keyword>
<sequence>MERKGNDVGVKTTCTDLSYLALPHETEVVRISSGAFVYGIVDYVEGCATLAPPLPAIRLLGPTEPSGTSHQLGHLFRRILSLFYSNAHEYHDKYVLG</sequence>
<protein>
    <submittedName>
        <fullName evidence="1">Uncharacterized protein</fullName>
    </submittedName>
</protein>
<name>A0ABR1DBL1_NECAM</name>
<dbReference type="EMBL" id="JAVFWL010000004">
    <property type="protein sequence ID" value="KAK6747877.1"/>
    <property type="molecule type" value="Genomic_DNA"/>
</dbReference>
<dbReference type="Proteomes" id="UP001303046">
    <property type="component" value="Unassembled WGS sequence"/>
</dbReference>